<dbReference type="EMBL" id="JADILX010000088">
    <property type="protein sequence ID" value="MBO8485926.1"/>
    <property type="molecule type" value="Genomic_DNA"/>
</dbReference>
<dbReference type="Proteomes" id="UP000823750">
    <property type="component" value="Unassembled WGS sequence"/>
</dbReference>
<proteinExistence type="inferred from homology"/>
<evidence type="ECO:0000256" key="4">
    <source>
        <dbReference type="RuleBase" id="RU003915"/>
    </source>
</evidence>
<gene>
    <name evidence="6" type="ORF">IAB78_05835</name>
</gene>
<protein>
    <recommendedName>
        <fullName evidence="4">Peptidyl-prolyl cis-trans isomerase</fullName>
        <ecNumber evidence="4">5.2.1.8</ecNumber>
    </recommendedName>
</protein>
<feature type="domain" description="PPIase FKBP-type" evidence="5">
    <location>
        <begin position="79"/>
        <end position="184"/>
    </location>
</feature>
<evidence type="ECO:0000313" key="6">
    <source>
        <dbReference type="EMBL" id="MBO8485926.1"/>
    </source>
</evidence>
<comment type="caution">
    <text evidence="6">The sequence shown here is derived from an EMBL/GenBank/DDBJ whole genome shotgun (WGS) entry which is preliminary data.</text>
</comment>
<dbReference type="SUPFAM" id="SSF54534">
    <property type="entry name" value="FKBP-like"/>
    <property type="match status" value="1"/>
</dbReference>
<dbReference type="EC" id="5.2.1.8" evidence="4"/>
<keyword evidence="2 3" id="KW-0697">Rotamase</keyword>
<dbReference type="Pfam" id="PF00254">
    <property type="entry name" value="FKBP_C"/>
    <property type="match status" value="1"/>
</dbReference>
<evidence type="ECO:0000256" key="2">
    <source>
        <dbReference type="ARBA" id="ARBA00023110"/>
    </source>
</evidence>
<dbReference type="InterPro" id="IPR046357">
    <property type="entry name" value="PPIase_dom_sf"/>
</dbReference>
<accession>A0A9D9J3L3</accession>
<evidence type="ECO:0000256" key="1">
    <source>
        <dbReference type="ARBA" id="ARBA00000971"/>
    </source>
</evidence>
<reference evidence="6" key="2">
    <citation type="journal article" date="2021" name="PeerJ">
        <title>Extensive microbial diversity within the chicken gut microbiome revealed by metagenomics and culture.</title>
        <authorList>
            <person name="Gilroy R."/>
            <person name="Ravi A."/>
            <person name="Getino M."/>
            <person name="Pursley I."/>
            <person name="Horton D.L."/>
            <person name="Alikhan N.F."/>
            <person name="Baker D."/>
            <person name="Gharbi K."/>
            <person name="Hall N."/>
            <person name="Watson M."/>
            <person name="Adriaenssens E.M."/>
            <person name="Foster-Nyarko E."/>
            <person name="Jarju S."/>
            <person name="Secka A."/>
            <person name="Antonio M."/>
            <person name="Oren A."/>
            <person name="Chaudhuri R.R."/>
            <person name="La Ragione R."/>
            <person name="Hildebrand F."/>
            <person name="Pallen M.J."/>
        </authorList>
    </citation>
    <scope>NUCLEOTIDE SEQUENCE</scope>
    <source>
        <strain evidence="6">B2-16538</strain>
    </source>
</reference>
<sequence>MKNTAITAGLAALCIIISGCTKQSLETTYSNQEERIETYVQTLLAETDDNGDPLHSAVRNGGATRVILTPGTGPALSKGGTVSFYYAGYIFNGSLSANNLFATNNETFAAENGWELTDADYSIKKVRLTKDSLLEGLYLGLHGVRAGEVCMILFSGEYGYGEKHFGTIPANSALAYQIWVTEVSN</sequence>
<name>A0A9D9J3L3_9BACT</name>
<dbReference type="AlphaFoldDB" id="A0A9D9J3L3"/>
<organism evidence="6 7">
    <name type="scientific">Candidatus Cryptobacteroides excrementavium</name>
    <dbReference type="NCBI Taxonomy" id="2840759"/>
    <lineage>
        <taxon>Bacteria</taxon>
        <taxon>Pseudomonadati</taxon>
        <taxon>Bacteroidota</taxon>
        <taxon>Bacteroidia</taxon>
        <taxon>Bacteroidales</taxon>
        <taxon>Candidatus Cryptobacteroides</taxon>
    </lineage>
</organism>
<dbReference type="Gene3D" id="3.10.50.40">
    <property type="match status" value="1"/>
</dbReference>
<comment type="catalytic activity">
    <reaction evidence="1 3 4">
        <text>[protein]-peptidylproline (omega=180) = [protein]-peptidylproline (omega=0)</text>
        <dbReference type="Rhea" id="RHEA:16237"/>
        <dbReference type="Rhea" id="RHEA-COMP:10747"/>
        <dbReference type="Rhea" id="RHEA-COMP:10748"/>
        <dbReference type="ChEBI" id="CHEBI:83833"/>
        <dbReference type="ChEBI" id="CHEBI:83834"/>
        <dbReference type="EC" id="5.2.1.8"/>
    </reaction>
</comment>
<dbReference type="PROSITE" id="PS51257">
    <property type="entry name" value="PROKAR_LIPOPROTEIN"/>
    <property type="match status" value="1"/>
</dbReference>
<evidence type="ECO:0000313" key="7">
    <source>
        <dbReference type="Proteomes" id="UP000823750"/>
    </source>
</evidence>
<reference evidence="6" key="1">
    <citation type="submission" date="2020-10" db="EMBL/GenBank/DDBJ databases">
        <authorList>
            <person name="Gilroy R."/>
        </authorList>
    </citation>
    <scope>NUCLEOTIDE SEQUENCE</scope>
    <source>
        <strain evidence="6">B2-16538</strain>
    </source>
</reference>
<dbReference type="PROSITE" id="PS50059">
    <property type="entry name" value="FKBP_PPIASE"/>
    <property type="match status" value="1"/>
</dbReference>
<dbReference type="InterPro" id="IPR001179">
    <property type="entry name" value="PPIase_FKBP_dom"/>
</dbReference>
<comment type="similarity">
    <text evidence="4">Belongs to the FKBP-type PPIase family.</text>
</comment>
<keyword evidence="3 4" id="KW-0413">Isomerase</keyword>
<evidence type="ECO:0000259" key="5">
    <source>
        <dbReference type="PROSITE" id="PS50059"/>
    </source>
</evidence>
<evidence type="ECO:0000256" key="3">
    <source>
        <dbReference type="PROSITE-ProRule" id="PRU00277"/>
    </source>
</evidence>
<dbReference type="GO" id="GO:0003755">
    <property type="term" value="F:peptidyl-prolyl cis-trans isomerase activity"/>
    <property type="evidence" value="ECO:0007669"/>
    <property type="project" value="UniProtKB-UniRule"/>
</dbReference>